<name>A0A9Q0KUX0_9MAGN</name>
<evidence type="ECO:0000313" key="1">
    <source>
        <dbReference type="EMBL" id="KAJ4977303.1"/>
    </source>
</evidence>
<dbReference type="PANTHER" id="PTHR33116:SF78">
    <property type="entry name" value="OS12G0587133 PROTEIN"/>
    <property type="match status" value="1"/>
</dbReference>
<dbReference type="EMBL" id="JAMYWD010000003">
    <property type="protein sequence ID" value="KAJ4977303.1"/>
    <property type="molecule type" value="Genomic_DNA"/>
</dbReference>
<gene>
    <name evidence="1" type="ORF">NE237_002409</name>
</gene>
<protein>
    <recommendedName>
        <fullName evidence="3">Reverse transcriptase</fullName>
    </recommendedName>
</protein>
<evidence type="ECO:0000313" key="2">
    <source>
        <dbReference type="Proteomes" id="UP001141806"/>
    </source>
</evidence>
<sequence>MANAVRNKEISIIHRCKPLSISHLLFTDNLMIFVKADRNSILVAMEVMKCFSSYSGLSINRDKSTILMGGVNPSTKLSLIDCCGFPEGSLPVKYLGVPLIALGISHTHYGPIIDKIRMRMEGWKSQILSLL</sequence>
<dbReference type="OrthoDB" id="1935611at2759"/>
<dbReference type="AlphaFoldDB" id="A0A9Q0KUX0"/>
<dbReference type="PANTHER" id="PTHR33116">
    <property type="entry name" value="REVERSE TRANSCRIPTASE ZINC-BINDING DOMAIN-CONTAINING PROTEIN-RELATED-RELATED"/>
    <property type="match status" value="1"/>
</dbReference>
<evidence type="ECO:0008006" key="3">
    <source>
        <dbReference type="Google" id="ProtNLM"/>
    </source>
</evidence>
<dbReference type="Proteomes" id="UP001141806">
    <property type="component" value="Unassembled WGS sequence"/>
</dbReference>
<keyword evidence="2" id="KW-1185">Reference proteome</keyword>
<organism evidence="1 2">
    <name type="scientific">Protea cynaroides</name>
    <dbReference type="NCBI Taxonomy" id="273540"/>
    <lineage>
        <taxon>Eukaryota</taxon>
        <taxon>Viridiplantae</taxon>
        <taxon>Streptophyta</taxon>
        <taxon>Embryophyta</taxon>
        <taxon>Tracheophyta</taxon>
        <taxon>Spermatophyta</taxon>
        <taxon>Magnoliopsida</taxon>
        <taxon>Proteales</taxon>
        <taxon>Proteaceae</taxon>
        <taxon>Protea</taxon>
    </lineage>
</organism>
<proteinExistence type="predicted"/>
<accession>A0A9Q0KUX0</accession>
<reference evidence="1" key="1">
    <citation type="journal article" date="2023" name="Plant J.">
        <title>The genome of the king protea, Protea cynaroides.</title>
        <authorList>
            <person name="Chang J."/>
            <person name="Duong T.A."/>
            <person name="Schoeman C."/>
            <person name="Ma X."/>
            <person name="Roodt D."/>
            <person name="Barker N."/>
            <person name="Li Z."/>
            <person name="Van de Peer Y."/>
            <person name="Mizrachi E."/>
        </authorList>
    </citation>
    <scope>NUCLEOTIDE SEQUENCE</scope>
    <source>
        <tissue evidence="1">Young leaves</tissue>
    </source>
</reference>
<comment type="caution">
    <text evidence="1">The sequence shown here is derived from an EMBL/GenBank/DDBJ whole genome shotgun (WGS) entry which is preliminary data.</text>
</comment>